<dbReference type="EMBL" id="UYRT01034904">
    <property type="protein sequence ID" value="VDK79478.1"/>
    <property type="molecule type" value="Genomic_DNA"/>
</dbReference>
<keyword evidence="2" id="KW-1185">Reference proteome</keyword>
<dbReference type="Proteomes" id="UP000271098">
    <property type="component" value="Unassembled WGS sequence"/>
</dbReference>
<organism evidence="1 2">
    <name type="scientific">Gongylonema pulchrum</name>
    <dbReference type="NCBI Taxonomy" id="637853"/>
    <lineage>
        <taxon>Eukaryota</taxon>
        <taxon>Metazoa</taxon>
        <taxon>Ecdysozoa</taxon>
        <taxon>Nematoda</taxon>
        <taxon>Chromadorea</taxon>
        <taxon>Rhabditida</taxon>
        <taxon>Spirurina</taxon>
        <taxon>Spiruromorpha</taxon>
        <taxon>Spiruroidea</taxon>
        <taxon>Gongylonematidae</taxon>
        <taxon>Gongylonema</taxon>
    </lineage>
</organism>
<accession>A0A3P6UJT8</accession>
<evidence type="ECO:0000313" key="2">
    <source>
        <dbReference type="Proteomes" id="UP000271098"/>
    </source>
</evidence>
<evidence type="ECO:0000313" key="1">
    <source>
        <dbReference type="EMBL" id="VDK79478.1"/>
    </source>
</evidence>
<dbReference type="OrthoDB" id="2020542at2759"/>
<gene>
    <name evidence="1" type="ORF">GPUH_LOCUS9927</name>
</gene>
<dbReference type="AlphaFoldDB" id="A0A3P6UJT8"/>
<protein>
    <submittedName>
        <fullName evidence="1">Uncharacterized protein</fullName>
    </submittedName>
</protein>
<feature type="non-terminal residue" evidence="1">
    <location>
        <position position="114"/>
    </location>
</feature>
<sequence>MCLSLIRDTGEQENIGWEDVLTARQYMEYIDLSGYATQFKYQKVISSLHSIASALASCCGLGAFQSNTVMIEYPSQAALSGLPDSLLYHYHMHRVCVQHSNLVVVKGTFPLKMQ</sequence>
<name>A0A3P6UJT8_9BILA</name>
<reference evidence="1 2" key="1">
    <citation type="submission" date="2018-11" db="EMBL/GenBank/DDBJ databases">
        <authorList>
            <consortium name="Pathogen Informatics"/>
        </authorList>
    </citation>
    <scope>NUCLEOTIDE SEQUENCE [LARGE SCALE GENOMIC DNA]</scope>
</reference>
<proteinExistence type="predicted"/>